<dbReference type="Proteomes" id="UP000673375">
    <property type="component" value="Unassembled WGS sequence"/>
</dbReference>
<evidence type="ECO:0000313" key="2">
    <source>
        <dbReference type="EMBL" id="MBP1048375.1"/>
    </source>
</evidence>
<comment type="caution">
    <text evidence="2">The sequence shown here is derived from an EMBL/GenBank/DDBJ whole genome shotgun (WGS) entry which is preliminary data.</text>
</comment>
<dbReference type="GO" id="GO:0032259">
    <property type="term" value="P:methylation"/>
    <property type="evidence" value="ECO:0007669"/>
    <property type="project" value="UniProtKB-KW"/>
</dbReference>
<proteinExistence type="predicted"/>
<dbReference type="RefSeq" id="WP_209559139.1">
    <property type="nucleotide sequence ID" value="NZ_JAEDXU010000015.1"/>
</dbReference>
<dbReference type="PANTHER" id="PTHR43861">
    <property type="entry name" value="TRANS-ACONITATE 2-METHYLTRANSFERASE-RELATED"/>
    <property type="match status" value="1"/>
</dbReference>
<keyword evidence="2" id="KW-0489">Methyltransferase</keyword>
<dbReference type="CDD" id="cd02440">
    <property type="entry name" value="AdoMet_MTases"/>
    <property type="match status" value="1"/>
</dbReference>
<evidence type="ECO:0000259" key="1">
    <source>
        <dbReference type="Pfam" id="PF08241"/>
    </source>
</evidence>
<keyword evidence="2" id="KW-0808">Transferase</keyword>
<dbReference type="GO" id="GO:0008168">
    <property type="term" value="F:methyltransferase activity"/>
    <property type="evidence" value="ECO:0007669"/>
    <property type="project" value="UniProtKB-KW"/>
</dbReference>
<dbReference type="EMBL" id="JAEDXU010000015">
    <property type="protein sequence ID" value="MBP1048375.1"/>
    <property type="molecule type" value="Genomic_DNA"/>
</dbReference>
<organism evidence="2 3">
    <name type="scientific">Enterococcus larvae</name>
    <dbReference type="NCBI Taxonomy" id="2794352"/>
    <lineage>
        <taxon>Bacteria</taxon>
        <taxon>Bacillati</taxon>
        <taxon>Bacillota</taxon>
        <taxon>Bacilli</taxon>
        <taxon>Lactobacillales</taxon>
        <taxon>Enterococcaceae</taxon>
        <taxon>Enterococcus</taxon>
    </lineage>
</organism>
<accession>A0ABS4CP79</accession>
<dbReference type="Pfam" id="PF08241">
    <property type="entry name" value="Methyltransf_11"/>
    <property type="match status" value="1"/>
</dbReference>
<dbReference type="InterPro" id="IPR029063">
    <property type="entry name" value="SAM-dependent_MTases_sf"/>
</dbReference>
<keyword evidence="3" id="KW-1185">Reference proteome</keyword>
<name>A0ABS4CP79_9ENTE</name>
<sequence length="246" mass="27997">MKENNYDNQAFFEKYSQMDRSKKGLEGAGEWQTLKQLLPDFSGKSVLDLGCGYGWHCIYAAEQGAASVIGVDLSEKMLEAAREKTHFSQVEYIQAGIEDITFPENSFDIVISSLALHYVPSFEAVAANVQKFLKSDGEFIFSVEHPIFTAEGKQQWLYAEDGTIRHFPVDNYFYEGKRSAEFLGEEVTKYHKTLTTYVDGLLVNGFQLQRLVEPMPPENMMSIPGMKDEMRRPMMLIISAKNQKEL</sequence>
<protein>
    <submittedName>
        <fullName evidence="2">Class I SAM-dependent methyltransferase</fullName>
    </submittedName>
</protein>
<dbReference type="InterPro" id="IPR013216">
    <property type="entry name" value="Methyltransf_11"/>
</dbReference>
<dbReference type="SUPFAM" id="SSF53335">
    <property type="entry name" value="S-adenosyl-L-methionine-dependent methyltransferases"/>
    <property type="match status" value="1"/>
</dbReference>
<dbReference type="Gene3D" id="3.40.50.150">
    <property type="entry name" value="Vaccinia Virus protein VP39"/>
    <property type="match status" value="1"/>
</dbReference>
<gene>
    <name evidence="2" type="ORF">I6N96_18945</name>
</gene>
<reference evidence="2 3" key="1">
    <citation type="submission" date="2020-12" db="EMBL/GenBank/DDBJ databases">
        <title>Vagococcus allomyrinae sp. nov. and Enterococcus lavae sp. nov., isolated from the larvae of Allomyrina dichotoma.</title>
        <authorList>
            <person name="Lee S.D."/>
        </authorList>
    </citation>
    <scope>NUCLEOTIDE SEQUENCE [LARGE SCALE GENOMIC DNA]</scope>
    <source>
        <strain evidence="2 3">BWM-S5</strain>
    </source>
</reference>
<evidence type="ECO:0000313" key="3">
    <source>
        <dbReference type="Proteomes" id="UP000673375"/>
    </source>
</evidence>
<feature type="domain" description="Methyltransferase type 11" evidence="1">
    <location>
        <begin position="47"/>
        <end position="141"/>
    </location>
</feature>
<dbReference type="PANTHER" id="PTHR43861:SF1">
    <property type="entry name" value="TRANS-ACONITATE 2-METHYLTRANSFERASE"/>
    <property type="match status" value="1"/>
</dbReference>